<evidence type="ECO:0000313" key="1">
    <source>
        <dbReference type="EMBL" id="RXK81301.1"/>
    </source>
</evidence>
<gene>
    <name evidence="1" type="ORF">ESB13_20405</name>
</gene>
<dbReference type="RefSeq" id="WP_129005555.1">
    <property type="nucleotide sequence ID" value="NZ_SDHZ01000004.1"/>
</dbReference>
<dbReference type="AlphaFoldDB" id="A0A4Q1D2J0"/>
<name>A0A4Q1D2J0_9BACT</name>
<dbReference type="GO" id="GO:0003677">
    <property type="term" value="F:DNA binding"/>
    <property type="evidence" value="ECO:0007669"/>
    <property type="project" value="UniProtKB-KW"/>
</dbReference>
<dbReference type="Proteomes" id="UP000290545">
    <property type="component" value="Unassembled WGS sequence"/>
</dbReference>
<accession>A0A4Q1D2J0</accession>
<dbReference type="OrthoDB" id="1524679at2"/>
<reference evidence="1 2" key="1">
    <citation type="submission" date="2019-01" db="EMBL/GenBank/DDBJ databases">
        <title>Filimonas sp. strain TTM-71.</title>
        <authorList>
            <person name="Chen W.-M."/>
        </authorList>
    </citation>
    <scope>NUCLEOTIDE SEQUENCE [LARGE SCALE GENOMIC DNA]</scope>
    <source>
        <strain evidence="1 2">TTM-71</strain>
    </source>
</reference>
<keyword evidence="2" id="KW-1185">Reference proteome</keyword>
<protein>
    <submittedName>
        <fullName evidence="1">DNA-binding protein</fullName>
    </submittedName>
</protein>
<evidence type="ECO:0000313" key="2">
    <source>
        <dbReference type="Proteomes" id="UP000290545"/>
    </source>
</evidence>
<proteinExistence type="predicted"/>
<sequence length="96" mass="10959">MGSIDIVTKQDLEQFKTDLLAAVKVLLDETRNEPPRRWLKTYQVRDMLGEISAGTLQTMRNNGMLPYSLLTGLALYEYADVTKLMDELKVPIKKRG</sequence>
<keyword evidence="1" id="KW-0238">DNA-binding</keyword>
<comment type="caution">
    <text evidence="1">The sequence shown here is derived from an EMBL/GenBank/DDBJ whole genome shotgun (WGS) entry which is preliminary data.</text>
</comment>
<dbReference type="EMBL" id="SDHZ01000004">
    <property type="protein sequence ID" value="RXK81301.1"/>
    <property type="molecule type" value="Genomic_DNA"/>
</dbReference>
<organism evidence="1 2">
    <name type="scientific">Filimonas effusa</name>
    <dbReference type="NCBI Taxonomy" id="2508721"/>
    <lineage>
        <taxon>Bacteria</taxon>
        <taxon>Pseudomonadati</taxon>
        <taxon>Bacteroidota</taxon>
        <taxon>Chitinophagia</taxon>
        <taxon>Chitinophagales</taxon>
        <taxon>Chitinophagaceae</taxon>
        <taxon>Filimonas</taxon>
    </lineage>
</organism>